<accession>A0A1B6M3Y2</accession>
<dbReference type="GO" id="GO:0003676">
    <property type="term" value="F:nucleic acid binding"/>
    <property type="evidence" value="ECO:0007669"/>
    <property type="project" value="InterPro"/>
</dbReference>
<dbReference type="PANTHER" id="PTHR33939:SF1">
    <property type="entry name" value="DUF4371 DOMAIN-CONTAINING PROTEIN"/>
    <property type="match status" value="1"/>
</dbReference>
<reference evidence="1" key="1">
    <citation type="submission" date="2015-11" db="EMBL/GenBank/DDBJ databases">
        <title>De novo transcriptome assembly of four potential Pierce s Disease insect vectors from Arizona vineyards.</title>
        <authorList>
            <person name="Tassone E.E."/>
        </authorList>
    </citation>
    <scope>NUCLEOTIDE SEQUENCE</scope>
</reference>
<dbReference type="PANTHER" id="PTHR33939">
    <property type="entry name" value="PROTEIN CBG22215"/>
    <property type="match status" value="1"/>
</dbReference>
<dbReference type="AlphaFoldDB" id="A0A1B6M3Y2"/>
<evidence type="ECO:0000313" key="1">
    <source>
        <dbReference type="EMBL" id="JAT30625.1"/>
    </source>
</evidence>
<organism evidence="1">
    <name type="scientific">Graphocephala atropunctata</name>
    <dbReference type="NCBI Taxonomy" id="36148"/>
    <lineage>
        <taxon>Eukaryota</taxon>
        <taxon>Metazoa</taxon>
        <taxon>Ecdysozoa</taxon>
        <taxon>Arthropoda</taxon>
        <taxon>Hexapoda</taxon>
        <taxon>Insecta</taxon>
        <taxon>Pterygota</taxon>
        <taxon>Neoptera</taxon>
        <taxon>Paraneoptera</taxon>
        <taxon>Hemiptera</taxon>
        <taxon>Auchenorrhyncha</taxon>
        <taxon>Membracoidea</taxon>
        <taxon>Cicadellidae</taxon>
        <taxon>Cicadellinae</taxon>
        <taxon>Cicadellini</taxon>
        <taxon>Graphocephala</taxon>
    </lineage>
</organism>
<dbReference type="EMBL" id="GEBQ01009352">
    <property type="protein sequence ID" value="JAT30625.1"/>
    <property type="molecule type" value="Transcribed_RNA"/>
</dbReference>
<feature type="non-terminal residue" evidence="1">
    <location>
        <position position="1"/>
    </location>
</feature>
<sequence length="151" mass="17450">KPNFITYIIDVRLPPYHCQYNSIEFIWARIKSYVATNNKKCNLTEIKTLTLEAIKKIGEQEWTNVVEHTKNIILEAWKQEGLMEEAVEKLIISLYGDDSSDDEESDVEESVETEPFPVCEMDNNIYIYGECEEIEENEDEDVGLSGISPLH</sequence>
<feature type="non-terminal residue" evidence="1">
    <location>
        <position position="151"/>
    </location>
</feature>
<protein>
    <submittedName>
        <fullName evidence="1">Uncharacterized protein</fullName>
    </submittedName>
</protein>
<dbReference type="Gene3D" id="3.30.420.10">
    <property type="entry name" value="Ribonuclease H-like superfamily/Ribonuclease H"/>
    <property type="match status" value="1"/>
</dbReference>
<dbReference type="InterPro" id="IPR036397">
    <property type="entry name" value="RNaseH_sf"/>
</dbReference>
<proteinExistence type="predicted"/>
<gene>
    <name evidence="1" type="ORF">g.45110</name>
</gene>
<name>A0A1B6M3Y2_9HEMI</name>